<proteinExistence type="predicted"/>
<evidence type="ECO:0008006" key="3">
    <source>
        <dbReference type="Google" id="ProtNLM"/>
    </source>
</evidence>
<organism evidence="1 2">
    <name type="scientific">Bradyrhizobium iriomotense</name>
    <dbReference type="NCBI Taxonomy" id="441950"/>
    <lineage>
        <taxon>Bacteria</taxon>
        <taxon>Pseudomonadati</taxon>
        <taxon>Pseudomonadota</taxon>
        <taxon>Alphaproteobacteria</taxon>
        <taxon>Hyphomicrobiales</taxon>
        <taxon>Nitrobacteraceae</taxon>
        <taxon>Bradyrhizobium</taxon>
    </lineage>
</organism>
<evidence type="ECO:0000313" key="2">
    <source>
        <dbReference type="Proteomes" id="UP001156905"/>
    </source>
</evidence>
<comment type="caution">
    <text evidence="1">The sequence shown here is derived from an EMBL/GenBank/DDBJ whole genome shotgun (WGS) entry which is preliminary data.</text>
</comment>
<gene>
    <name evidence="1" type="ORF">GCM10007857_86100</name>
</gene>
<dbReference type="EMBL" id="BSOW01000057">
    <property type="protein sequence ID" value="GLR91892.1"/>
    <property type="molecule type" value="Genomic_DNA"/>
</dbReference>
<protein>
    <recommendedName>
        <fullName evidence="3">C2H2-type domain-containing protein</fullName>
    </recommendedName>
</protein>
<keyword evidence="2" id="KW-1185">Reference proteome</keyword>
<sequence length="69" mass="7664">MQSDLTHADIGEIPRQNPCAQCGTPIAHPDWIEPGNGRVSYLWKCRACGYRFEAIAIYDEPAHEHALAA</sequence>
<accession>A0ABQ6BI30</accession>
<evidence type="ECO:0000313" key="1">
    <source>
        <dbReference type="EMBL" id="GLR91892.1"/>
    </source>
</evidence>
<reference evidence="2" key="1">
    <citation type="journal article" date="2019" name="Int. J. Syst. Evol. Microbiol.">
        <title>The Global Catalogue of Microorganisms (GCM) 10K type strain sequencing project: providing services to taxonomists for standard genome sequencing and annotation.</title>
        <authorList>
            <consortium name="The Broad Institute Genomics Platform"/>
            <consortium name="The Broad Institute Genome Sequencing Center for Infectious Disease"/>
            <person name="Wu L."/>
            <person name="Ma J."/>
        </authorList>
    </citation>
    <scope>NUCLEOTIDE SEQUENCE [LARGE SCALE GENOMIC DNA]</scope>
    <source>
        <strain evidence="2">NBRC 102520</strain>
    </source>
</reference>
<dbReference type="Proteomes" id="UP001156905">
    <property type="component" value="Unassembled WGS sequence"/>
</dbReference>
<name>A0ABQ6BI30_9BRAD</name>